<gene>
    <name evidence="4" type="ORF">HGMM_F34F02C02</name>
</gene>
<dbReference type="SUPFAM" id="SSF53613">
    <property type="entry name" value="Ribokinase-like"/>
    <property type="match status" value="1"/>
</dbReference>
<dbReference type="InterPro" id="IPR011611">
    <property type="entry name" value="PfkB_dom"/>
</dbReference>
<dbReference type="Gene3D" id="3.40.1190.20">
    <property type="match status" value="1"/>
</dbReference>
<dbReference type="EMBL" id="AP011737">
    <property type="protein sequence ID" value="BAL56065.1"/>
    <property type="molecule type" value="Genomic_DNA"/>
</dbReference>
<dbReference type="Pfam" id="PF00294">
    <property type="entry name" value="PfkB"/>
    <property type="match status" value="1"/>
</dbReference>
<dbReference type="InterPro" id="IPR011913">
    <property type="entry name" value="RfaE_dom_I"/>
</dbReference>
<dbReference type="NCBIfam" id="TIGR02198">
    <property type="entry name" value="rfaE_dom_I"/>
    <property type="match status" value="1"/>
</dbReference>
<dbReference type="GO" id="GO:0033786">
    <property type="term" value="F:heptose-1-phosphate adenylyltransferase activity"/>
    <property type="evidence" value="ECO:0007669"/>
    <property type="project" value="TreeGrafter"/>
</dbReference>
<sequence length="342" mass="38199">MLHQLERLTPEQAERVLERFAGRRLLVLGDLMLDEYLWGKARRISPEAPVPVVEIERESFRLGGAGNVASNLLALGARAWLVAVTGADAAAERLRALLAEWRIEADGLLTDMTRPTTVKTRILAQHQQVVRADRESRAPLSEDLTRRLLALVRERLDAVEGVVISDYEKGTITPPLLEALLPELRRRHLPVFLDPKMRNFPYYRPVTWIKPNQREAEAVIHREIADEATLLEAGRQLQRAADSDYVLLTRGEHGMTLFAREGWVRHIPTVAREVYDVTGAGDTVMAALSLSVLAGADPLQAAQLANYAASIVIAKLGTAVVTREEIQNALRADWLLRRSDAR</sequence>
<proteinExistence type="predicted"/>
<evidence type="ECO:0000259" key="3">
    <source>
        <dbReference type="Pfam" id="PF00294"/>
    </source>
</evidence>
<dbReference type="CDD" id="cd01172">
    <property type="entry name" value="RfaE_like"/>
    <property type="match status" value="1"/>
</dbReference>
<dbReference type="GO" id="GO:0033785">
    <property type="term" value="F:heptose 7-phosphate kinase activity"/>
    <property type="evidence" value="ECO:0007669"/>
    <property type="project" value="TreeGrafter"/>
</dbReference>
<dbReference type="FunFam" id="3.40.1190.20:FF:000002">
    <property type="entry name" value="Bifunctional protein HldE"/>
    <property type="match status" value="1"/>
</dbReference>
<feature type="domain" description="Carbohydrate kinase PfkB" evidence="3">
    <location>
        <begin position="25"/>
        <end position="319"/>
    </location>
</feature>
<dbReference type="PANTHER" id="PTHR46969">
    <property type="entry name" value="BIFUNCTIONAL PROTEIN HLDE"/>
    <property type="match status" value="1"/>
</dbReference>
<dbReference type="PROSITE" id="PS00583">
    <property type="entry name" value="PFKB_KINASES_1"/>
    <property type="match status" value="1"/>
</dbReference>
<dbReference type="InterPro" id="IPR002173">
    <property type="entry name" value="Carboh/pur_kinase_PfkB_CS"/>
</dbReference>
<protein>
    <submittedName>
        <fullName evidence="4">RfaE bifunctional protein, domain I</fullName>
    </submittedName>
</protein>
<dbReference type="AlphaFoldDB" id="H5SIS9"/>
<dbReference type="GO" id="GO:0005829">
    <property type="term" value="C:cytosol"/>
    <property type="evidence" value="ECO:0007669"/>
    <property type="project" value="TreeGrafter"/>
</dbReference>
<evidence type="ECO:0000256" key="1">
    <source>
        <dbReference type="ARBA" id="ARBA00022679"/>
    </source>
</evidence>
<organism evidence="4">
    <name type="scientific">uncultured Acidobacteriota bacterium</name>
    <dbReference type="NCBI Taxonomy" id="171953"/>
    <lineage>
        <taxon>Bacteria</taxon>
        <taxon>Pseudomonadati</taxon>
        <taxon>Acidobacteriota</taxon>
        <taxon>environmental samples</taxon>
    </lineage>
</organism>
<dbReference type="GO" id="GO:0016773">
    <property type="term" value="F:phosphotransferase activity, alcohol group as acceptor"/>
    <property type="evidence" value="ECO:0007669"/>
    <property type="project" value="InterPro"/>
</dbReference>
<evidence type="ECO:0000313" key="4">
    <source>
        <dbReference type="EMBL" id="BAL56065.1"/>
    </source>
</evidence>
<evidence type="ECO:0000256" key="2">
    <source>
        <dbReference type="ARBA" id="ARBA00022777"/>
    </source>
</evidence>
<dbReference type="InterPro" id="IPR029056">
    <property type="entry name" value="Ribokinase-like"/>
</dbReference>
<dbReference type="PROSITE" id="PS00584">
    <property type="entry name" value="PFKB_KINASES_2"/>
    <property type="match status" value="1"/>
</dbReference>
<accession>H5SIS9</accession>
<name>H5SIS9_9BACT</name>
<keyword evidence="1" id="KW-0808">Transferase</keyword>
<dbReference type="PANTHER" id="PTHR46969:SF1">
    <property type="entry name" value="BIFUNCTIONAL PROTEIN HLDE"/>
    <property type="match status" value="1"/>
</dbReference>
<reference evidence="4" key="1">
    <citation type="journal article" date="2005" name="Environ. Microbiol.">
        <title>Genetic and functional properties of uncultivated thermophilic crenarchaeotes from a subsurface gold mine as revealed by analysis of genome fragments.</title>
        <authorList>
            <person name="Nunoura T."/>
            <person name="Hirayama H."/>
            <person name="Takami H."/>
            <person name="Oida H."/>
            <person name="Nishi S."/>
            <person name="Shimamura S."/>
            <person name="Suzuki Y."/>
            <person name="Inagaki F."/>
            <person name="Takai K."/>
            <person name="Nealson K.H."/>
            <person name="Horikoshi K."/>
        </authorList>
    </citation>
    <scope>NUCLEOTIDE SEQUENCE</scope>
</reference>
<reference evidence="4" key="2">
    <citation type="journal article" date="2012" name="PLoS ONE">
        <title>A Deeply Branching Thermophilic Bacterium with an Ancient Acetyl-CoA Pathway Dominates a Subsurface Ecosystem.</title>
        <authorList>
            <person name="Takami H."/>
            <person name="Noguchi H."/>
            <person name="Takaki Y."/>
            <person name="Uchiyama I."/>
            <person name="Toyoda A."/>
            <person name="Nishi S."/>
            <person name="Chee G.-J."/>
            <person name="Arai W."/>
            <person name="Nunoura T."/>
            <person name="Itoh T."/>
            <person name="Hattori M."/>
            <person name="Takai K."/>
        </authorList>
    </citation>
    <scope>NUCLEOTIDE SEQUENCE</scope>
</reference>
<keyword evidence="2" id="KW-0418">Kinase</keyword>